<dbReference type="PRINTS" id="PR01270">
    <property type="entry name" value="HDASUPER"/>
</dbReference>
<dbReference type="PANTHER" id="PTHR10625:SF15">
    <property type="entry name" value="HISTONE DEACETYLASE"/>
    <property type="match status" value="1"/>
</dbReference>
<feature type="domain" description="Histone deacetylase" evidence="5">
    <location>
        <begin position="19"/>
        <end position="305"/>
    </location>
</feature>
<accession>A0ABR4NE89</accession>
<keyword evidence="7" id="KW-1185">Reference proteome</keyword>
<evidence type="ECO:0000256" key="4">
    <source>
        <dbReference type="ARBA" id="ARBA00022853"/>
    </source>
</evidence>
<gene>
    <name evidence="6" type="ORF">HK105_202652</name>
</gene>
<dbReference type="Pfam" id="PF00850">
    <property type="entry name" value="Hist_deacetyl"/>
    <property type="match status" value="1"/>
</dbReference>
<evidence type="ECO:0000256" key="3">
    <source>
        <dbReference type="ARBA" id="ARBA00022801"/>
    </source>
</evidence>
<dbReference type="InterPro" id="IPR023801">
    <property type="entry name" value="His_deacetylse_dom"/>
</dbReference>
<dbReference type="Gene3D" id="3.40.800.20">
    <property type="entry name" value="Histone deacetylase domain"/>
    <property type="match status" value="1"/>
</dbReference>
<keyword evidence="4" id="KW-0156">Chromatin regulator</keyword>
<sequence>MAVALVHCDAKQRAADRLPSNAGRSTLVHALIEACGLLCHVDVVRPKPADAQTLAAFHSAELVRALLTAENRGDGSEADSDLEEELSELGLIDDCYVFPGLADYVTWTAGASITAARLLVVGSHRIAINWDGGRHHARRDEAAGFCHVNDVVLAILHLHTRFSRVLYLDLDVHHGDGKWACLQHQIDPGFFPGTGTKVDAGIGRGAHHALNVPLRAGARGSAFVPLFTAITQQAVDAYSPDAIVMQCGCDGLSGDPLGGGWNLDTVAIAECVKAVTDVGRPTLLLGGGGYAAPLAARCWTLCTAVAAGVDALVQDDIPEHEHLGLYAPDFGLRTQPGNMRDLNDADFVGNLTARVLASLDHVRRARLAR</sequence>
<dbReference type="EMBL" id="JADGIZ020000009">
    <property type="protein sequence ID" value="KAL2917779.1"/>
    <property type="molecule type" value="Genomic_DNA"/>
</dbReference>
<keyword evidence="3" id="KW-0378">Hydrolase</keyword>
<evidence type="ECO:0000259" key="5">
    <source>
        <dbReference type="Pfam" id="PF00850"/>
    </source>
</evidence>
<evidence type="ECO:0000256" key="2">
    <source>
        <dbReference type="ARBA" id="ARBA00012111"/>
    </source>
</evidence>
<evidence type="ECO:0000256" key="1">
    <source>
        <dbReference type="ARBA" id="ARBA00006457"/>
    </source>
</evidence>
<dbReference type="PRINTS" id="PR01271">
    <property type="entry name" value="HISDACETLASE"/>
</dbReference>
<reference evidence="6 7" key="1">
    <citation type="submission" date="2023-09" db="EMBL/GenBank/DDBJ databases">
        <title>Pangenome analysis of Batrachochytrium dendrobatidis and related Chytrids.</title>
        <authorList>
            <person name="Yacoub M.N."/>
            <person name="Stajich J.E."/>
            <person name="James T.Y."/>
        </authorList>
    </citation>
    <scope>NUCLEOTIDE SEQUENCE [LARGE SCALE GENOMIC DNA]</scope>
    <source>
        <strain evidence="6 7">JEL0888</strain>
    </source>
</reference>
<dbReference type="InterPro" id="IPR000286">
    <property type="entry name" value="HDACs"/>
</dbReference>
<dbReference type="InterPro" id="IPR023696">
    <property type="entry name" value="Ureohydrolase_dom_sf"/>
</dbReference>
<dbReference type="EC" id="3.5.1.98" evidence="2"/>
<evidence type="ECO:0000313" key="7">
    <source>
        <dbReference type="Proteomes" id="UP001527925"/>
    </source>
</evidence>
<evidence type="ECO:0000313" key="6">
    <source>
        <dbReference type="EMBL" id="KAL2917779.1"/>
    </source>
</evidence>
<dbReference type="SUPFAM" id="SSF52768">
    <property type="entry name" value="Arginase/deacetylase"/>
    <property type="match status" value="1"/>
</dbReference>
<dbReference type="InterPro" id="IPR037138">
    <property type="entry name" value="His_deacetylse_dom_sf"/>
</dbReference>
<dbReference type="PANTHER" id="PTHR10625">
    <property type="entry name" value="HISTONE DEACETYLASE HDAC1-RELATED"/>
    <property type="match status" value="1"/>
</dbReference>
<dbReference type="InterPro" id="IPR003084">
    <property type="entry name" value="HDAC_I/II"/>
</dbReference>
<dbReference type="PIRSF" id="PIRSF037913">
    <property type="entry name" value="His_deacetylse_1"/>
    <property type="match status" value="1"/>
</dbReference>
<comment type="similarity">
    <text evidence="1">Belongs to the histone deacetylase family. HD type 1 subfamily.</text>
</comment>
<dbReference type="Proteomes" id="UP001527925">
    <property type="component" value="Unassembled WGS sequence"/>
</dbReference>
<name>A0ABR4NE89_9FUNG</name>
<comment type="caution">
    <text evidence="6">The sequence shown here is derived from an EMBL/GenBank/DDBJ whole genome shotgun (WGS) entry which is preliminary data.</text>
</comment>
<organism evidence="6 7">
    <name type="scientific">Polyrhizophydium stewartii</name>
    <dbReference type="NCBI Taxonomy" id="2732419"/>
    <lineage>
        <taxon>Eukaryota</taxon>
        <taxon>Fungi</taxon>
        <taxon>Fungi incertae sedis</taxon>
        <taxon>Chytridiomycota</taxon>
        <taxon>Chytridiomycota incertae sedis</taxon>
        <taxon>Chytridiomycetes</taxon>
        <taxon>Rhizophydiales</taxon>
        <taxon>Rhizophydiales incertae sedis</taxon>
        <taxon>Polyrhizophydium</taxon>
    </lineage>
</organism>
<protein>
    <recommendedName>
        <fullName evidence="2">histone deacetylase</fullName>
        <ecNumber evidence="2">3.5.1.98</ecNumber>
    </recommendedName>
</protein>
<proteinExistence type="inferred from homology"/>